<feature type="active site" description="Acyl-ester intermediate" evidence="18">
    <location>
        <position position="251"/>
    </location>
</feature>
<dbReference type="EC" id="3.5.1.99" evidence="3"/>
<keyword evidence="19" id="KW-0812">Transmembrane</keyword>
<evidence type="ECO:0000256" key="5">
    <source>
        <dbReference type="ARBA" id="ARBA00022801"/>
    </source>
</evidence>
<reference evidence="22" key="1">
    <citation type="submission" date="2025-08" db="UniProtKB">
        <authorList>
            <consortium name="RefSeq"/>
        </authorList>
    </citation>
    <scope>IDENTIFICATION</scope>
    <source>
        <tissue evidence="22">Gonads</tissue>
    </source>
</reference>
<dbReference type="Pfam" id="PF01425">
    <property type="entry name" value="Amidase"/>
    <property type="match status" value="1"/>
</dbReference>
<keyword evidence="4" id="KW-0597">Phosphoprotein</keyword>
<keyword evidence="7" id="KW-0443">Lipid metabolism</keyword>
<keyword evidence="6" id="KW-0442">Lipid degradation</keyword>
<dbReference type="SUPFAM" id="SSF75304">
    <property type="entry name" value="Amidase signature (AS) enzymes"/>
    <property type="match status" value="1"/>
</dbReference>
<dbReference type="PIRSF" id="PIRSF001221">
    <property type="entry name" value="Amidase_fungi"/>
    <property type="match status" value="1"/>
</dbReference>
<evidence type="ECO:0000256" key="12">
    <source>
        <dbReference type="ARBA" id="ARBA00050992"/>
    </source>
</evidence>
<evidence type="ECO:0000256" key="1">
    <source>
        <dbReference type="ARBA" id="ARBA00000208"/>
    </source>
</evidence>
<evidence type="ECO:0000256" key="14">
    <source>
        <dbReference type="ARBA" id="ARBA00051454"/>
    </source>
</evidence>
<dbReference type="FunFam" id="3.90.1300.10:FF:000001">
    <property type="entry name" value="Fatty-acid amide hydrolase 1"/>
    <property type="match status" value="1"/>
</dbReference>
<comment type="catalytic activity">
    <reaction evidence="12">
        <text>N-(15Z-tetracosenoyl)-ethanolamine + H2O = (15Z)-tetracosenoate + ethanolamine</text>
        <dbReference type="Rhea" id="RHEA:63144"/>
        <dbReference type="ChEBI" id="CHEBI:15377"/>
        <dbReference type="ChEBI" id="CHEBI:32392"/>
        <dbReference type="ChEBI" id="CHEBI:57603"/>
        <dbReference type="ChEBI" id="CHEBI:146187"/>
    </reaction>
    <physiologicalReaction direction="left-to-right" evidence="12">
        <dbReference type="Rhea" id="RHEA:63145"/>
    </physiologicalReaction>
</comment>
<comment type="similarity">
    <text evidence="2">Belongs to the amidase family.</text>
</comment>
<dbReference type="Gene3D" id="3.90.1300.10">
    <property type="entry name" value="Amidase signature (AS) domain"/>
    <property type="match status" value="1"/>
</dbReference>
<dbReference type="InterPro" id="IPR052096">
    <property type="entry name" value="Endocannabinoid_amidase"/>
</dbReference>
<dbReference type="InterPro" id="IPR020556">
    <property type="entry name" value="Amidase_CS"/>
</dbReference>
<evidence type="ECO:0000256" key="7">
    <source>
        <dbReference type="ARBA" id="ARBA00023098"/>
    </source>
</evidence>
<dbReference type="GeneID" id="106180697"/>
<dbReference type="RefSeq" id="XP_013420225.1">
    <property type="nucleotide sequence ID" value="XM_013564771.1"/>
</dbReference>
<evidence type="ECO:0000313" key="22">
    <source>
        <dbReference type="RefSeq" id="XP_013420225.1"/>
    </source>
</evidence>
<organism evidence="21 22">
    <name type="scientific">Lingula anatina</name>
    <name type="common">Brachiopod</name>
    <name type="synonym">Lingula unguis</name>
    <dbReference type="NCBI Taxonomy" id="7574"/>
    <lineage>
        <taxon>Eukaryota</taxon>
        <taxon>Metazoa</taxon>
        <taxon>Spiralia</taxon>
        <taxon>Lophotrochozoa</taxon>
        <taxon>Brachiopoda</taxon>
        <taxon>Linguliformea</taxon>
        <taxon>Lingulata</taxon>
        <taxon>Lingulida</taxon>
        <taxon>Linguloidea</taxon>
        <taxon>Lingulidae</taxon>
        <taxon>Lingula</taxon>
    </lineage>
</organism>
<feature type="active site" description="Charge relay system" evidence="18">
    <location>
        <position position="152"/>
    </location>
</feature>
<evidence type="ECO:0000313" key="21">
    <source>
        <dbReference type="Proteomes" id="UP000085678"/>
    </source>
</evidence>
<sequence length="586" mass="64917">MLRDVLLDIMFGCSHSALLIGSTVIALATILFIKSNARRKRVRSNRCKVAKQCVKYKKTISTVAERITEKKFSPEQVDSITELSLSELVASLKNGRLKAVDVLNAYQSKAIEQNEQYNFITTFLEEAEDAALALDESDKPKGMLHGVPVSLKDFFTVKGYDTTLGMARYVDSPWAEDCVVVKVLKYQGAIPFMKTNIPQTNLHFDCSNPIFGRTLNPWSKQRTPGGSSGGEAAAIAAGSSIVGMGSDIGGSIRIPAHFCGICGIKPTVGRISKKGLHMFKGENLLAASMGPMGRDVDSVATMMKALLVPYMFELDPMTPPLTFNTEEYESNRPLKIGFYLEDDWSVPIPACNRAVELAVATLKSQGHEVVPYSPTRAQEMYLDYYMRFCMADGGQELLKSLEDEPVFDPTIKGQVSVLKLPKILRTTLAILLKPMMPLLSRMILCLNGFRSIKDMNEKKCDIQEWQLKILQDWERLGLDAVVCPVAPCVAVLNGYPAKCLGALSYTAYYNLADFPAGVVPVTTVTAEDDQNLKSYYNYDVLWMKNMKMGCVDAIGLPVGVQCVTKPWHEELCLRVMRDVENGLKKD</sequence>
<comment type="catalytic activity">
    <reaction evidence="9">
        <text>N-(9Z-octadecenoyl) ethanolamine + H2O = ethanolamine + (9Z)-octadecenoate</text>
        <dbReference type="Rhea" id="RHEA:45060"/>
        <dbReference type="ChEBI" id="CHEBI:15377"/>
        <dbReference type="ChEBI" id="CHEBI:30823"/>
        <dbReference type="ChEBI" id="CHEBI:57603"/>
        <dbReference type="ChEBI" id="CHEBI:71466"/>
    </reaction>
    <physiologicalReaction direction="left-to-right" evidence="9">
        <dbReference type="Rhea" id="RHEA:45061"/>
    </physiologicalReaction>
</comment>
<comment type="catalytic activity">
    <reaction evidence="13">
        <text>N-(9Z-hexadecenoyl) ethanolamine + H2O = (9Z)-hexadecenoate + ethanolamine</text>
        <dbReference type="Rhea" id="RHEA:35563"/>
        <dbReference type="ChEBI" id="CHEBI:15377"/>
        <dbReference type="ChEBI" id="CHEBI:32372"/>
        <dbReference type="ChEBI" id="CHEBI:57603"/>
        <dbReference type="ChEBI" id="CHEBI:71465"/>
    </reaction>
    <physiologicalReaction direction="left-to-right" evidence="13">
        <dbReference type="Rhea" id="RHEA:35564"/>
    </physiologicalReaction>
</comment>
<comment type="catalytic activity">
    <reaction evidence="11">
        <text>N-(5Z,8Z,11Z,14Z-eicosatetraenoyl)-L-serine + H2O = (5Z,8Z,11Z,14Z)-eicosatetraenoate + L-serine</text>
        <dbReference type="Rhea" id="RHEA:64116"/>
        <dbReference type="ChEBI" id="CHEBI:15377"/>
        <dbReference type="ChEBI" id="CHEBI:32395"/>
        <dbReference type="ChEBI" id="CHEBI:33384"/>
        <dbReference type="ChEBI" id="CHEBI:149697"/>
    </reaction>
    <physiologicalReaction direction="left-to-right" evidence="11">
        <dbReference type="Rhea" id="RHEA:64117"/>
    </physiologicalReaction>
</comment>
<feature type="domain" description="Amidase" evidence="20">
    <location>
        <begin position="101"/>
        <end position="573"/>
    </location>
</feature>
<evidence type="ECO:0000256" key="6">
    <source>
        <dbReference type="ARBA" id="ARBA00022963"/>
    </source>
</evidence>
<dbReference type="KEGG" id="lak:106180697"/>
<evidence type="ECO:0000259" key="20">
    <source>
        <dbReference type="Pfam" id="PF01425"/>
    </source>
</evidence>
<evidence type="ECO:0000256" key="8">
    <source>
        <dbReference type="ARBA" id="ARBA00047450"/>
    </source>
</evidence>
<evidence type="ECO:0000256" key="18">
    <source>
        <dbReference type="PIRSR" id="PIRSR001221-1"/>
    </source>
</evidence>
<gene>
    <name evidence="22" type="primary">LOC106180697</name>
</gene>
<evidence type="ECO:0000256" key="4">
    <source>
        <dbReference type="ARBA" id="ARBA00022553"/>
    </source>
</evidence>
<evidence type="ECO:0000256" key="2">
    <source>
        <dbReference type="ARBA" id="ARBA00009199"/>
    </source>
</evidence>
<dbReference type="GO" id="GO:0017064">
    <property type="term" value="F:fatty acid amide hydrolase activity"/>
    <property type="evidence" value="ECO:0007669"/>
    <property type="project" value="UniProtKB-EC"/>
</dbReference>
<name>A0A1S3KC66_LINAN</name>
<evidence type="ECO:0000256" key="13">
    <source>
        <dbReference type="ARBA" id="ARBA00051346"/>
    </source>
</evidence>
<feature type="transmembrane region" description="Helical" evidence="19">
    <location>
        <begin position="6"/>
        <end position="33"/>
    </location>
</feature>
<evidence type="ECO:0000256" key="9">
    <source>
        <dbReference type="ARBA" id="ARBA00048052"/>
    </source>
</evidence>
<comment type="catalytic activity">
    <reaction evidence="16">
        <text>N-(5Z,8Z,11Z,14Z)-eicosatetraenoyl-glycine + H2O = (5Z,8Z,11Z,14Z)-eicosatetraenoate + glycine</text>
        <dbReference type="Rhea" id="RHEA:64108"/>
        <dbReference type="ChEBI" id="CHEBI:15377"/>
        <dbReference type="ChEBI" id="CHEBI:32395"/>
        <dbReference type="ChEBI" id="CHEBI:57305"/>
        <dbReference type="ChEBI" id="CHEBI:59002"/>
    </reaction>
    <physiologicalReaction direction="left-to-right" evidence="16">
        <dbReference type="Rhea" id="RHEA:64109"/>
    </physiologicalReaction>
</comment>
<comment type="catalytic activity">
    <reaction evidence="10">
        <text>N-(5Z,8Z,11Z,14Z-eicosatetraenoyl)-ethanolamine + H2O = ethanolamine + (5Z,8Z,11Z,14Z)-eicosatetraenoate</text>
        <dbReference type="Rhea" id="RHEA:26136"/>
        <dbReference type="ChEBI" id="CHEBI:2700"/>
        <dbReference type="ChEBI" id="CHEBI:15377"/>
        <dbReference type="ChEBI" id="CHEBI:32395"/>
        <dbReference type="ChEBI" id="CHEBI:57603"/>
        <dbReference type="EC" id="3.5.1.99"/>
    </reaction>
    <physiologicalReaction direction="left-to-right" evidence="10">
        <dbReference type="Rhea" id="RHEA:26137"/>
    </physiologicalReaction>
</comment>
<evidence type="ECO:0000256" key="11">
    <source>
        <dbReference type="ARBA" id="ARBA00050294"/>
    </source>
</evidence>
<dbReference type="InParanoid" id="A0A1S3KC66"/>
<dbReference type="InterPro" id="IPR036928">
    <property type="entry name" value="AS_sf"/>
</dbReference>
<comment type="catalytic activity">
    <reaction evidence="1">
        <text>(9Z)-octadecenamide + H2O = (9Z)-octadecenoate + NH4(+)</text>
        <dbReference type="Rhea" id="RHEA:26506"/>
        <dbReference type="ChEBI" id="CHEBI:15377"/>
        <dbReference type="ChEBI" id="CHEBI:28938"/>
        <dbReference type="ChEBI" id="CHEBI:30823"/>
        <dbReference type="ChEBI" id="CHEBI:116314"/>
        <dbReference type="EC" id="3.5.1.99"/>
    </reaction>
    <physiologicalReaction direction="left-to-right" evidence="1">
        <dbReference type="Rhea" id="RHEA:26507"/>
    </physiologicalReaction>
</comment>
<dbReference type="InterPro" id="IPR023631">
    <property type="entry name" value="Amidase_dom"/>
</dbReference>
<protein>
    <recommendedName>
        <fullName evidence="3">fatty acid amide hydrolase</fullName>
        <ecNumber evidence="3">3.5.1.99</ecNumber>
    </recommendedName>
    <alternativeName>
        <fullName evidence="17">Anandamide amidohydrolase 1</fullName>
    </alternativeName>
</protein>
<dbReference type="STRING" id="7574.A0A1S3KC66"/>
<evidence type="ECO:0000256" key="17">
    <source>
        <dbReference type="ARBA" id="ARBA00077216"/>
    </source>
</evidence>
<comment type="catalytic activity">
    <reaction evidence="8">
        <text>(9Z)-octadecenoate + glycine = N-(9Z-octadecenoyl)glycine + H2O</text>
        <dbReference type="Rhea" id="RHEA:51316"/>
        <dbReference type="ChEBI" id="CHEBI:15377"/>
        <dbReference type="ChEBI" id="CHEBI:30823"/>
        <dbReference type="ChEBI" id="CHEBI:57305"/>
        <dbReference type="ChEBI" id="CHEBI:133992"/>
    </reaction>
    <physiologicalReaction direction="right-to-left" evidence="8">
        <dbReference type="Rhea" id="RHEA:51318"/>
    </physiologicalReaction>
</comment>
<keyword evidence="19" id="KW-0472">Membrane</keyword>
<dbReference type="AlphaFoldDB" id="A0A1S3KC66"/>
<comment type="catalytic activity">
    <reaction evidence="15">
        <text>N-docosanoyl-ethanolamine + H2O = docosanoate + ethanolamine</text>
        <dbReference type="Rhea" id="RHEA:63128"/>
        <dbReference type="ChEBI" id="CHEBI:15377"/>
        <dbReference type="ChEBI" id="CHEBI:23858"/>
        <dbReference type="ChEBI" id="CHEBI:57603"/>
        <dbReference type="ChEBI" id="CHEBI:146186"/>
    </reaction>
    <physiologicalReaction direction="left-to-right" evidence="15">
        <dbReference type="Rhea" id="RHEA:63129"/>
    </physiologicalReaction>
</comment>
<evidence type="ECO:0000256" key="3">
    <source>
        <dbReference type="ARBA" id="ARBA00012112"/>
    </source>
</evidence>
<proteinExistence type="inferred from homology"/>
<dbReference type="PROSITE" id="PS00571">
    <property type="entry name" value="AMIDASES"/>
    <property type="match status" value="1"/>
</dbReference>
<keyword evidence="21" id="KW-1185">Reference proteome</keyword>
<keyword evidence="19" id="KW-1133">Transmembrane helix</keyword>
<dbReference type="GO" id="GO:0009062">
    <property type="term" value="P:fatty acid catabolic process"/>
    <property type="evidence" value="ECO:0007669"/>
    <property type="project" value="TreeGrafter"/>
</dbReference>
<dbReference type="PANTHER" id="PTHR45847">
    <property type="entry name" value="FATTY ACID AMIDE HYDROLASE"/>
    <property type="match status" value="1"/>
</dbReference>
<evidence type="ECO:0000256" key="19">
    <source>
        <dbReference type="SAM" id="Phobius"/>
    </source>
</evidence>
<comment type="catalytic activity">
    <reaction evidence="14">
        <text>N-octadecanoyl ethanolamine + H2O = octadecanoate + ethanolamine</text>
        <dbReference type="Rhea" id="RHEA:63124"/>
        <dbReference type="ChEBI" id="CHEBI:15377"/>
        <dbReference type="ChEBI" id="CHEBI:25629"/>
        <dbReference type="ChEBI" id="CHEBI:57603"/>
        <dbReference type="ChEBI" id="CHEBI:85299"/>
    </reaction>
    <physiologicalReaction direction="left-to-right" evidence="14">
        <dbReference type="Rhea" id="RHEA:63125"/>
    </physiologicalReaction>
</comment>
<keyword evidence="5 22" id="KW-0378">Hydrolase</keyword>
<dbReference type="PANTHER" id="PTHR45847:SF6">
    <property type="entry name" value="FATTY ACID AMIDE HYDROLASE"/>
    <property type="match status" value="1"/>
</dbReference>
<accession>A0A1S3KC66</accession>
<dbReference type="OrthoDB" id="6428749at2759"/>
<evidence type="ECO:0000256" key="16">
    <source>
        <dbReference type="ARBA" id="ARBA00052709"/>
    </source>
</evidence>
<feature type="active site" description="Charge relay system" evidence="18">
    <location>
        <position position="227"/>
    </location>
</feature>
<dbReference type="GO" id="GO:0004040">
    <property type="term" value="F:amidase activity"/>
    <property type="evidence" value="ECO:0007669"/>
    <property type="project" value="TreeGrafter"/>
</dbReference>
<evidence type="ECO:0000256" key="15">
    <source>
        <dbReference type="ARBA" id="ARBA00052458"/>
    </source>
</evidence>
<dbReference type="Proteomes" id="UP000085678">
    <property type="component" value="Unplaced"/>
</dbReference>
<evidence type="ECO:0000256" key="10">
    <source>
        <dbReference type="ARBA" id="ARBA00048606"/>
    </source>
</evidence>